<keyword evidence="3 6" id="KW-0812">Transmembrane</keyword>
<name>D2RHR3_ARCPA</name>
<feature type="transmembrane region" description="Helical" evidence="6">
    <location>
        <begin position="41"/>
        <end position="62"/>
    </location>
</feature>
<accession>D2RHR3</accession>
<evidence type="ECO:0000313" key="7">
    <source>
        <dbReference type="EMBL" id="ADB57838.1"/>
    </source>
</evidence>
<dbReference type="GO" id="GO:0005886">
    <property type="term" value="C:plasma membrane"/>
    <property type="evidence" value="ECO:0007669"/>
    <property type="project" value="UniProtKB-SubCell"/>
</dbReference>
<dbReference type="Proteomes" id="UP000001901">
    <property type="component" value="Chromosome"/>
</dbReference>
<keyword evidence="2" id="KW-1003">Cell membrane</keyword>
<feature type="transmembrane region" description="Helical" evidence="6">
    <location>
        <begin position="107"/>
        <end position="127"/>
    </location>
</feature>
<keyword evidence="5 6" id="KW-0472">Membrane</keyword>
<evidence type="ECO:0000256" key="4">
    <source>
        <dbReference type="ARBA" id="ARBA00022989"/>
    </source>
</evidence>
<dbReference type="Pfam" id="PF01810">
    <property type="entry name" value="LysE"/>
    <property type="match status" value="1"/>
</dbReference>
<dbReference type="OrthoDB" id="121309at2157"/>
<dbReference type="PANTHER" id="PTHR38825">
    <property type="entry name" value="LYSINE EXPORTER PROTEIN (LYSE/YGGA)"/>
    <property type="match status" value="1"/>
</dbReference>
<organism evidence="7 8">
    <name type="scientific">Archaeoglobus profundus (strain DSM 5631 / JCM 9629 / NBRC 100127 / Av18)</name>
    <dbReference type="NCBI Taxonomy" id="572546"/>
    <lineage>
        <taxon>Archaea</taxon>
        <taxon>Methanobacteriati</taxon>
        <taxon>Methanobacteriota</taxon>
        <taxon>Archaeoglobi</taxon>
        <taxon>Archaeoglobales</taxon>
        <taxon>Archaeoglobaceae</taxon>
        <taxon>Archaeoglobus</taxon>
    </lineage>
</organism>
<dbReference type="AlphaFoldDB" id="D2RHR3"/>
<dbReference type="HOGENOM" id="CLU_104651_0_0_2"/>
<dbReference type="PaxDb" id="572546-Arcpr_0775"/>
<dbReference type="InterPro" id="IPR001123">
    <property type="entry name" value="LeuE-type"/>
</dbReference>
<sequence>MLPFLIKVTLISSSGALAPGPLTTATLAVGAKHGWRGGFKIALGHLAVEFPLVIVIALGLYILFKDPIFIRISSLVGGIFMIYFGYMTMKDAFADVQRSSKFEGYPFLVGVTLTALNPFFILWWVGIGSPLILEAIANWGFISLIPFYAAHVWLDFVWLTALAHATSFSGRAEKVYRTVVFVLGLLLLAFGLDFLCYGLFGFRFLHF</sequence>
<keyword evidence="8" id="KW-1185">Reference proteome</keyword>
<dbReference type="KEGG" id="apo:Arcpr_0775"/>
<feature type="transmembrane region" description="Helical" evidence="6">
    <location>
        <begin position="139"/>
        <end position="163"/>
    </location>
</feature>
<proteinExistence type="predicted"/>
<keyword evidence="4 6" id="KW-1133">Transmembrane helix</keyword>
<dbReference type="RefSeq" id="WP_012940174.1">
    <property type="nucleotide sequence ID" value="NC_013741.1"/>
</dbReference>
<evidence type="ECO:0000256" key="1">
    <source>
        <dbReference type="ARBA" id="ARBA00004651"/>
    </source>
</evidence>
<dbReference type="STRING" id="572546.Arcpr_0775"/>
<evidence type="ECO:0000313" key="8">
    <source>
        <dbReference type="Proteomes" id="UP000001901"/>
    </source>
</evidence>
<evidence type="ECO:0000256" key="3">
    <source>
        <dbReference type="ARBA" id="ARBA00022692"/>
    </source>
</evidence>
<dbReference type="GO" id="GO:0006865">
    <property type="term" value="P:amino acid transport"/>
    <property type="evidence" value="ECO:0007669"/>
    <property type="project" value="InterPro"/>
</dbReference>
<evidence type="ECO:0000256" key="2">
    <source>
        <dbReference type="ARBA" id="ARBA00022475"/>
    </source>
</evidence>
<comment type="subcellular location">
    <subcellularLocation>
        <location evidence="1">Cell membrane</location>
        <topology evidence="1">Multi-pass membrane protein</topology>
    </subcellularLocation>
</comment>
<dbReference type="GeneID" id="8739435"/>
<dbReference type="eggNOG" id="arCOG01947">
    <property type="taxonomic scope" value="Archaea"/>
</dbReference>
<dbReference type="PANTHER" id="PTHR38825:SF1">
    <property type="entry name" value="TRANSPORTER, LYSE FAMILY"/>
    <property type="match status" value="1"/>
</dbReference>
<feature type="transmembrane region" description="Helical" evidence="6">
    <location>
        <begin position="68"/>
        <end position="86"/>
    </location>
</feature>
<evidence type="ECO:0000256" key="6">
    <source>
        <dbReference type="SAM" id="Phobius"/>
    </source>
</evidence>
<protein>
    <submittedName>
        <fullName evidence="7">Lysine exporter protein (LYSE/YGGA)</fullName>
    </submittedName>
</protein>
<feature type="transmembrane region" description="Helical" evidence="6">
    <location>
        <begin position="175"/>
        <end position="200"/>
    </location>
</feature>
<evidence type="ECO:0000256" key="5">
    <source>
        <dbReference type="ARBA" id="ARBA00023136"/>
    </source>
</evidence>
<gene>
    <name evidence="7" type="ordered locus">Arcpr_0775</name>
</gene>
<reference evidence="7 8" key="1">
    <citation type="journal article" date="2010" name="Stand. Genomic Sci.">
        <title>Complete genome sequence of Archaeoglobus profundus type strain (AV18).</title>
        <authorList>
            <person name="von Jan M."/>
            <person name="Lapidus A."/>
            <person name="Del Rio T.G."/>
            <person name="Copeland A."/>
            <person name="Tice H."/>
            <person name="Cheng J.F."/>
            <person name="Lucas S."/>
            <person name="Chen F."/>
            <person name="Nolan M."/>
            <person name="Goodwin L."/>
            <person name="Han C."/>
            <person name="Pitluck S."/>
            <person name="Liolios K."/>
            <person name="Ivanova N."/>
            <person name="Mavromatis K."/>
            <person name="Ovchinnikova G."/>
            <person name="Chertkov O."/>
            <person name="Pati A."/>
            <person name="Chen A."/>
            <person name="Palaniappan K."/>
            <person name="Land M."/>
            <person name="Hauser L."/>
            <person name="Chang Y.J."/>
            <person name="Jeffries C.D."/>
            <person name="Saunders E."/>
            <person name="Brettin T."/>
            <person name="Detter J.C."/>
            <person name="Chain P."/>
            <person name="Eichinger K."/>
            <person name="Huber H."/>
            <person name="Spring S."/>
            <person name="Rohde M."/>
            <person name="Goker M."/>
            <person name="Wirth R."/>
            <person name="Woyke T."/>
            <person name="Bristow J."/>
            <person name="Eisen J.A."/>
            <person name="Markowitz V."/>
            <person name="Hugenholtz P."/>
            <person name="Kyrpides N.C."/>
            <person name="Klenk H.P."/>
        </authorList>
    </citation>
    <scope>NUCLEOTIDE SEQUENCE [LARGE SCALE GENOMIC DNA]</scope>
    <source>
        <strain evidence="8">DSM 5631 / JCM 9629 / NBRC 100127 / Av18</strain>
    </source>
</reference>
<dbReference type="EMBL" id="CP001857">
    <property type="protein sequence ID" value="ADB57838.1"/>
    <property type="molecule type" value="Genomic_DNA"/>
</dbReference>